<evidence type="ECO:0000313" key="1">
    <source>
        <dbReference type="EMBL" id="KAK1675810.1"/>
    </source>
</evidence>
<name>A0AAJ0AKZ1_9PEZI</name>
<evidence type="ECO:0000313" key="2">
    <source>
        <dbReference type="Proteomes" id="UP001224890"/>
    </source>
</evidence>
<keyword evidence="2" id="KW-1185">Reference proteome</keyword>
<dbReference type="AlphaFoldDB" id="A0AAJ0AKZ1"/>
<organism evidence="1 2">
    <name type="scientific">Colletotrichum godetiae</name>
    <dbReference type="NCBI Taxonomy" id="1209918"/>
    <lineage>
        <taxon>Eukaryota</taxon>
        <taxon>Fungi</taxon>
        <taxon>Dikarya</taxon>
        <taxon>Ascomycota</taxon>
        <taxon>Pezizomycotina</taxon>
        <taxon>Sordariomycetes</taxon>
        <taxon>Hypocreomycetidae</taxon>
        <taxon>Glomerellales</taxon>
        <taxon>Glomerellaceae</taxon>
        <taxon>Colletotrichum</taxon>
        <taxon>Colletotrichum acutatum species complex</taxon>
    </lineage>
</organism>
<dbReference type="Proteomes" id="UP001224890">
    <property type="component" value="Unassembled WGS sequence"/>
</dbReference>
<dbReference type="EMBL" id="JAHMHR010000020">
    <property type="protein sequence ID" value="KAK1675810.1"/>
    <property type="molecule type" value="Genomic_DNA"/>
</dbReference>
<protein>
    <submittedName>
        <fullName evidence="1">Uncharacterized protein</fullName>
    </submittedName>
</protein>
<dbReference type="GeneID" id="85456886"/>
<comment type="caution">
    <text evidence="1">The sequence shown here is derived from an EMBL/GenBank/DDBJ whole genome shotgun (WGS) entry which is preliminary data.</text>
</comment>
<gene>
    <name evidence="1" type="ORF">BDP55DRAFT_631991</name>
</gene>
<accession>A0AAJ0AKZ1</accession>
<sequence>MPGTERALRASHMHRYMKISMLVLHDFIVLGLCMPPTHKGRQASPGLIAFTNATTPTERFPAHQLEVIDFCLRQTGFDFRGYACGPVGVDDWDALKLLHLDFTLPTADPSLTTTASRLCTIIHAASQCLENSDYAIRDATFWQEVKKLLSDDSIFQAAPTSDFVKFDNVLYRYYSAFVTFKDRNPGMSRTLIKEPYTTSAESKAEDIMELNGTTVEPHISSKNELLAATDEYIRQTETYTEDYNKGKREGESAYRIKLQELRDQIRKEETDLFAQNRITMDRNRQVVQENKSITKKFEICKLKIRSFAD</sequence>
<reference evidence="1" key="1">
    <citation type="submission" date="2021-06" db="EMBL/GenBank/DDBJ databases">
        <title>Comparative genomics, transcriptomics and evolutionary studies reveal genomic signatures of adaptation to plant cell wall in hemibiotrophic fungi.</title>
        <authorList>
            <consortium name="DOE Joint Genome Institute"/>
            <person name="Baroncelli R."/>
            <person name="Diaz J.F."/>
            <person name="Benocci T."/>
            <person name="Peng M."/>
            <person name="Battaglia E."/>
            <person name="Haridas S."/>
            <person name="Andreopoulos W."/>
            <person name="Labutti K."/>
            <person name="Pangilinan J."/>
            <person name="Floch G.L."/>
            <person name="Makela M.R."/>
            <person name="Henrissat B."/>
            <person name="Grigoriev I.V."/>
            <person name="Crouch J.A."/>
            <person name="De Vries R.P."/>
            <person name="Sukno S.A."/>
            <person name="Thon M.R."/>
        </authorList>
    </citation>
    <scope>NUCLEOTIDE SEQUENCE</scope>
    <source>
        <strain evidence="1">CBS 193.32</strain>
    </source>
</reference>
<dbReference type="RefSeq" id="XP_060429813.1">
    <property type="nucleotide sequence ID" value="XM_060572360.1"/>
</dbReference>
<proteinExistence type="predicted"/>